<dbReference type="OrthoDB" id="9802323at2"/>
<evidence type="ECO:0000256" key="7">
    <source>
        <dbReference type="ARBA" id="ARBA00023211"/>
    </source>
</evidence>
<feature type="binding site" evidence="10">
    <location>
        <begin position="200"/>
        <end position="204"/>
    </location>
    <ligand>
        <name>GMP</name>
        <dbReference type="ChEBI" id="CHEBI:58115"/>
    </ligand>
</feature>
<dbReference type="GO" id="GO:0003909">
    <property type="term" value="F:DNA ligase activity"/>
    <property type="evidence" value="ECO:0007669"/>
    <property type="project" value="TreeGrafter"/>
</dbReference>
<dbReference type="EMBL" id="AP025739">
    <property type="protein sequence ID" value="BDI31725.1"/>
    <property type="molecule type" value="Genomic_DNA"/>
</dbReference>
<feature type="binding site" evidence="11">
    <location>
        <position position="229"/>
    </location>
    <ligand>
        <name>Mn(2+)</name>
        <dbReference type="ChEBI" id="CHEBI:29035"/>
        <label>2</label>
    </ligand>
</feature>
<sequence length="441" mass="47880">MKLQPLLKTWKGDKRFTQISKEAAALKKAGRGADDIASELERAFGKPEALLAMRETTAPYRVYGEIGSDIDSVALAQLRLALQLPIAAQGALMPDAHVGYALPIGGVFAAHNAISPAMVGVDIGCRMHLTLFDLSPDQLRLSREKLFEDLKAITVFGTGGKRPHPADHAILEDDAWDLTRQTRGLQDRAAGQLGTSGSGNHFAELVIGERLVPDGLDGVSQRFCGLLTHSGSRGIGYAIANHYMRLAALETRRRARAPKFYEWLDMDSDAGREYWTAMHLAGDFAKACHEVIHADFLQRTKLKAAATIQNHHNFAWRKGDLIIHRKGATPAETGVLGVIPGSMGTASYIVEGLGAPEALESASHGAGRVGSRTVARDRFSAAEARRMLEREDIWIEGLSVEEGPQAYKDIEHVMRIQVDAGLVRPLARMMPAAVIMAGEEG</sequence>
<keyword evidence="13" id="KW-1185">Reference proteome</keyword>
<feature type="binding site" evidence="10">
    <location>
        <position position="347"/>
    </location>
    <ligand>
        <name>GMP</name>
        <dbReference type="ChEBI" id="CHEBI:58115"/>
    </ligand>
</feature>
<dbReference type="PANTHER" id="PTHR43749">
    <property type="entry name" value="RNA-SPLICING LIGASE RTCB"/>
    <property type="match status" value="1"/>
</dbReference>
<feature type="binding site" evidence="11">
    <location>
        <position position="201"/>
    </location>
    <ligand>
        <name>Mn(2+)</name>
        <dbReference type="ChEBI" id="CHEBI:29035"/>
        <label>1</label>
    </ligand>
</feature>
<evidence type="ECO:0000256" key="5">
    <source>
        <dbReference type="ARBA" id="ARBA00022800"/>
    </source>
</evidence>
<dbReference type="KEGG" id="ccot:CCAX7_37760"/>
<comment type="cofactor">
    <cofactor evidence="11">
        <name>Mn(2+)</name>
        <dbReference type="ChEBI" id="CHEBI:29035"/>
    </cofactor>
    <text evidence="11">Binds 2 manganese ions per subunit.</text>
</comment>
<dbReference type="GO" id="GO:0006281">
    <property type="term" value="P:DNA repair"/>
    <property type="evidence" value="ECO:0007669"/>
    <property type="project" value="TreeGrafter"/>
</dbReference>
<feature type="active site" description="GMP-histidine intermediate" evidence="9">
    <location>
        <position position="364"/>
    </location>
</feature>
<dbReference type="InterPro" id="IPR036025">
    <property type="entry name" value="RtcB-like_sf"/>
</dbReference>
<evidence type="ECO:0000256" key="8">
    <source>
        <dbReference type="ARBA" id="ARBA00047746"/>
    </source>
</evidence>
<dbReference type="GO" id="GO:0170057">
    <property type="term" value="F:RNA ligase (GTP) activity"/>
    <property type="evidence" value="ECO:0007669"/>
    <property type="project" value="UniProtKB-EC"/>
</dbReference>
<comment type="catalytic activity">
    <reaction evidence="8">
        <text>a 3'-end 3'-phospho-ribonucleotide-RNA + a 5'-end dephospho-ribonucleoside-RNA + GTP = a ribonucleotidyl-ribonucleotide-RNA + GMP + diphosphate</text>
        <dbReference type="Rhea" id="RHEA:68076"/>
        <dbReference type="Rhea" id="RHEA-COMP:10463"/>
        <dbReference type="Rhea" id="RHEA-COMP:13936"/>
        <dbReference type="Rhea" id="RHEA-COMP:17355"/>
        <dbReference type="ChEBI" id="CHEBI:33019"/>
        <dbReference type="ChEBI" id="CHEBI:37565"/>
        <dbReference type="ChEBI" id="CHEBI:58115"/>
        <dbReference type="ChEBI" id="CHEBI:83062"/>
        <dbReference type="ChEBI" id="CHEBI:138284"/>
        <dbReference type="ChEBI" id="CHEBI:173118"/>
        <dbReference type="EC" id="6.5.1.8"/>
    </reaction>
</comment>
<dbReference type="InterPro" id="IPR001233">
    <property type="entry name" value="RtcB"/>
</dbReference>
<evidence type="ECO:0000256" key="11">
    <source>
        <dbReference type="PIRSR" id="PIRSR601233-3"/>
    </source>
</evidence>
<dbReference type="AlphaFoldDB" id="A0A402D148"/>
<feature type="binding site" evidence="10">
    <location>
        <begin position="340"/>
        <end position="343"/>
    </location>
    <ligand>
        <name>GMP</name>
        <dbReference type="ChEBI" id="CHEBI:58115"/>
    </ligand>
</feature>
<dbReference type="GO" id="GO:0006396">
    <property type="term" value="P:RNA processing"/>
    <property type="evidence" value="ECO:0007669"/>
    <property type="project" value="InterPro"/>
</dbReference>
<keyword evidence="6 10" id="KW-0342">GTP-binding</keyword>
<dbReference type="EC" id="6.5.1.8" evidence="1"/>
<keyword evidence="3 11" id="KW-0479">Metal-binding</keyword>
<dbReference type="GO" id="GO:0030145">
    <property type="term" value="F:manganese ion binding"/>
    <property type="evidence" value="ECO:0007669"/>
    <property type="project" value="TreeGrafter"/>
</dbReference>
<dbReference type="Pfam" id="PF01139">
    <property type="entry name" value="RtcB"/>
    <property type="match status" value="1"/>
</dbReference>
<dbReference type="Gene3D" id="3.90.1860.10">
    <property type="entry name" value="tRNA-splicing ligase RtcB"/>
    <property type="match status" value="1"/>
</dbReference>
<feature type="binding site" evidence="10">
    <location>
        <begin position="364"/>
        <end position="367"/>
    </location>
    <ligand>
        <name>GMP</name>
        <dbReference type="ChEBI" id="CHEBI:58115"/>
    </ligand>
</feature>
<evidence type="ECO:0000313" key="13">
    <source>
        <dbReference type="Proteomes" id="UP000287394"/>
    </source>
</evidence>
<proteinExistence type="predicted"/>
<feature type="binding site" evidence="10">
    <location>
        <begin position="312"/>
        <end position="313"/>
    </location>
    <ligand>
        <name>GMP</name>
        <dbReference type="ChEBI" id="CHEBI:58115"/>
    </ligand>
</feature>
<evidence type="ECO:0000256" key="10">
    <source>
        <dbReference type="PIRSR" id="PIRSR601233-2"/>
    </source>
</evidence>
<feature type="binding site" evidence="11">
    <location>
        <position position="312"/>
    </location>
    <ligand>
        <name>Mn(2+)</name>
        <dbReference type="ChEBI" id="CHEBI:29035"/>
        <label>2</label>
    </ligand>
</feature>
<keyword evidence="5" id="KW-0692">RNA repair</keyword>
<dbReference type="RefSeq" id="WP_119323229.1">
    <property type="nucleotide sequence ID" value="NZ_AP025739.1"/>
</dbReference>
<gene>
    <name evidence="12" type="primary">rtcB</name>
    <name evidence="12" type="ORF">CCAX7_37760</name>
</gene>
<feature type="binding site" evidence="11">
    <location>
        <position position="122"/>
    </location>
    <ligand>
        <name>Mn(2+)</name>
        <dbReference type="ChEBI" id="CHEBI:29035"/>
        <label>1</label>
    </ligand>
</feature>
<name>A0A402D148_9BACT</name>
<dbReference type="InterPro" id="IPR052915">
    <property type="entry name" value="RtcB-like"/>
</dbReference>
<protein>
    <recommendedName>
        <fullName evidence="1">3'-phosphate/5'-hydroxy nucleic acid ligase</fullName>
        <ecNumber evidence="1">6.5.1.8</ecNumber>
    </recommendedName>
</protein>
<dbReference type="PANTHER" id="PTHR43749:SF2">
    <property type="entry name" value="RNA-SPLICING LIGASE RTCB"/>
    <property type="match status" value="1"/>
</dbReference>
<organism evidence="12 13">
    <name type="scientific">Capsulimonas corticalis</name>
    <dbReference type="NCBI Taxonomy" id="2219043"/>
    <lineage>
        <taxon>Bacteria</taxon>
        <taxon>Bacillati</taxon>
        <taxon>Armatimonadota</taxon>
        <taxon>Armatimonadia</taxon>
        <taxon>Capsulimonadales</taxon>
        <taxon>Capsulimonadaceae</taxon>
        <taxon>Capsulimonas</taxon>
    </lineage>
</organism>
<reference evidence="12 13" key="1">
    <citation type="journal article" date="2019" name="Int. J. Syst. Evol. Microbiol.">
        <title>Capsulimonas corticalis gen. nov., sp. nov., an aerobic capsulated bacterium, of a novel bacterial order, Capsulimonadales ord. nov., of the class Armatimonadia of the phylum Armatimonadetes.</title>
        <authorList>
            <person name="Li J."/>
            <person name="Kudo C."/>
            <person name="Tonouchi A."/>
        </authorList>
    </citation>
    <scope>NUCLEOTIDE SEQUENCE [LARGE SCALE GENOMIC DNA]</scope>
    <source>
        <strain evidence="12 13">AX-7</strain>
    </source>
</reference>
<dbReference type="Proteomes" id="UP000287394">
    <property type="component" value="Chromosome"/>
</dbReference>
<dbReference type="GO" id="GO:0042245">
    <property type="term" value="P:RNA repair"/>
    <property type="evidence" value="ECO:0007669"/>
    <property type="project" value="UniProtKB-KW"/>
</dbReference>
<dbReference type="GO" id="GO:0005525">
    <property type="term" value="F:GTP binding"/>
    <property type="evidence" value="ECO:0007669"/>
    <property type="project" value="UniProtKB-KW"/>
</dbReference>
<keyword evidence="7 11" id="KW-0464">Manganese</keyword>
<evidence type="ECO:0000256" key="9">
    <source>
        <dbReference type="PIRSR" id="PIRSR601233-1"/>
    </source>
</evidence>
<evidence type="ECO:0000256" key="6">
    <source>
        <dbReference type="ARBA" id="ARBA00023134"/>
    </source>
</evidence>
<evidence type="ECO:0000256" key="4">
    <source>
        <dbReference type="ARBA" id="ARBA00022741"/>
    </source>
</evidence>
<dbReference type="SUPFAM" id="SSF103365">
    <property type="entry name" value="Hypothetical protein PH1602"/>
    <property type="match status" value="1"/>
</dbReference>
<keyword evidence="4 10" id="KW-0547">Nucleotide-binding</keyword>
<evidence type="ECO:0000256" key="3">
    <source>
        <dbReference type="ARBA" id="ARBA00022723"/>
    </source>
</evidence>
<keyword evidence="2 12" id="KW-0436">Ligase</keyword>
<evidence type="ECO:0000313" key="12">
    <source>
        <dbReference type="EMBL" id="BDI31725.1"/>
    </source>
</evidence>
<accession>A0A402D148</accession>
<evidence type="ECO:0000256" key="2">
    <source>
        <dbReference type="ARBA" id="ARBA00022598"/>
    </source>
</evidence>
<evidence type="ECO:0000256" key="1">
    <source>
        <dbReference type="ARBA" id="ARBA00012726"/>
    </source>
</evidence>